<dbReference type="EMBL" id="KB304688">
    <property type="protein sequence ID" value="ELU01785.1"/>
    <property type="molecule type" value="Genomic_DNA"/>
</dbReference>
<feature type="domain" description="Dynein heavy chain tail" evidence="2">
    <location>
        <begin position="178"/>
        <end position="389"/>
    </location>
</feature>
<dbReference type="InterPro" id="IPR013594">
    <property type="entry name" value="Dynein_heavy_tail"/>
</dbReference>
<evidence type="ECO:0000313" key="5">
    <source>
        <dbReference type="Proteomes" id="UP000014760"/>
    </source>
</evidence>
<dbReference type="STRING" id="283909.R7U5Z1"/>
<dbReference type="GO" id="GO:0051959">
    <property type="term" value="F:dynein light intermediate chain binding"/>
    <property type="evidence" value="ECO:0007669"/>
    <property type="project" value="InterPro"/>
</dbReference>
<keyword evidence="5" id="KW-1185">Reference proteome</keyword>
<dbReference type="OMA" id="DHRDWHE"/>
<protein>
    <recommendedName>
        <fullName evidence="2">Dynein heavy chain tail domain-containing protein</fullName>
    </recommendedName>
</protein>
<feature type="compositionally biased region" description="Polar residues" evidence="1">
    <location>
        <begin position="1072"/>
        <end position="1088"/>
    </location>
</feature>
<dbReference type="OrthoDB" id="10251809at2759"/>
<dbReference type="EMBL" id="AMQN01009132">
    <property type="status" value="NOT_ANNOTATED_CDS"/>
    <property type="molecule type" value="Genomic_DNA"/>
</dbReference>
<dbReference type="Pfam" id="PF08385">
    <property type="entry name" value="DHC_N1"/>
    <property type="match status" value="2"/>
</dbReference>
<feature type="domain" description="Dynein heavy chain tail" evidence="2">
    <location>
        <begin position="446"/>
        <end position="818"/>
    </location>
</feature>
<accession>R7U5Z1</accession>
<dbReference type="EnsemblMetazoa" id="CapteT107782">
    <property type="protein sequence ID" value="CapteP107782"/>
    <property type="gene ID" value="CapteG107782"/>
</dbReference>
<dbReference type="AlphaFoldDB" id="R7U5Z1"/>
<dbReference type="GO" id="GO:0045505">
    <property type="term" value="F:dynein intermediate chain binding"/>
    <property type="evidence" value="ECO:0007669"/>
    <property type="project" value="InterPro"/>
</dbReference>
<dbReference type="Proteomes" id="UP000014760">
    <property type="component" value="Unassembled WGS sequence"/>
</dbReference>
<evidence type="ECO:0000259" key="2">
    <source>
        <dbReference type="Pfam" id="PF08385"/>
    </source>
</evidence>
<evidence type="ECO:0000313" key="4">
    <source>
        <dbReference type="EnsemblMetazoa" id="CapteP107782"/>
    </source>
</evidence>
<dbReference type="GO" id="GO:0007018">
    <property type="term" value="P:microtubule-based movement"/>
    <property type="evidence" value="ECO:0007669"/>
    <property type="project" value="InterPro"/>
</dbReference>
<gene>
    <name evidence="3" type="ORF">CAPTEDRAFT_107782</name>
</gene>
<dbReference type="PANTHER" id="PTHR46532">
    <property type="entry name" value="MALE FERTILITY FACTOR KL5"/>
    <property type="match status" value="1"/>
</dbReference>
<dbReference type="HOGENOM" id="CLU_285027_0_0_1"/>
<evidence type="ECO:0000256" key="1">
    <source>
        <dbReference type="SAM" id="MobiDB-lite"/>
    </source>
</evidence>
<reference evidence="3 5" key="2">
    <citation type="journal article" date="2013" name="Nature">
        <title>Insights into bilaterian evolution from three spiralian genomes.</title>
        <authorList>
            <person name="Simakov O."/>
            <person name="Marletaz F."/>
            <person name="Cho S.J."/>
            <person name="Edsinger-Gonzales E."/>
            <person name="Havlak P."/>
            <person name="Hellsten U."/>
            <person name="Kuo D.H."/>
            <person name="Larsson T."/>
            <person name="Lv J."/>
            <person name="Arendt D."/>
            <person name="Savage R."/>
            <person name="Osoegawa K."/>
            <person name="de Jong P."/>
            <person name="Grimwood J."/>
            <person name="Chapman J.A."/>
            <person name="Shapiro H."/>
            <person name="Aerts A."/>
            <person name="Otillar R.P."/>
            <person name="Terry A.Y."/>
            <person name="Boore J.L."/>
            <person name="Grigoriev I.V."/>
            <person name="Lindberg D.R."/>
            <person name="Seaver E.C."/>
            <person name="Weisblat D.A."/>
            <person name="Putnam N.H."/>
            <person name="Rokhsar D.S."/>
        </authorList>
    </citation>
    <scope>NUCLEOTIDE SEQUENCE</scope>
    <source>
        <strain evidence="3 5">I ESC-2004</strain>
    </source>
</reference>
<feature type="region of interest" description="Disordered" evidence="1">
    <location>
        <begin position="1066"/>
        <end position="1091"/>
    </location>
</feature>
<organism evidence="3">
    <name type="scientific">Capitella teleta</name>
    <name type="common">Polychaete worm</name>
    <dbReference type="NCBI Taxonomy" id="283909"/>
    <lineage>
        <taxon>Eukaryota</taxon>
        <taxon>Metazoa</taxon>
        <taxon>Spiralia</taxon>
        <taxon>Lophotrochozoa</taxon>
        <taxon>Annelida</taxon>
        <taxon>Polychaeta</taxon>
        <taxon>Sedentaria</taxon>
        <taxon>Scolecida</taxon>
        <taxon>Capitellidae</taxon>
        <taxon>Capitella</taxon>
    </lineage>
</organism>
<dbReference type="InterPro" id="IPR026983">
    <property type="entry name" value="DHC"/>
</dbReference>
<proteinExistence type="predicted"/>
<reference evidence="5" key="1">
    <citation type="submission" date="2012-12" db="EMBL/GenBank/DDBJ databases">
        <authorList>
            <person name="Hellsten U."/>
            <person name="Grimwood J."/>
            <person name="Chapman J.A."/>
            <person name="Shapiro H."/>
            <person name="Aerts A."/>
            <person name="Otillar R.P."/>
            <person name="Terry A.Y."/>
            <person name="Boore J.L."/>
            <person name="Simakov O."/>
            <person name="Marletaz F."/>
            <person name="Cho S.-J."/>
            <person name="Edsinger-Gonzales E."/>
            <person name="Havlak P."/>
            <person name="Kuo D.-H."/>
            <person name="Larsson T."/>
            <person name="Lv J."/>
            <person name="Arendt D."/>
            <person name="Savage R."/>
            <person name="Osoegawa K."/>
            <person name="de Jong P."/>
            <person name="Lindberg D.R."/>
            <person name="Seaver E.C."/>
            <person name="Weisblat D.A."/>
            <person name="Putnam N.H."/>
            <person name="Grigoriev I.V."/>
            <person name="Rokhsar D.S."/>
        </authorList>
    </citation>
    <scope>NUCLEOTIDE SEQUENCE</scope>
    <source>
        <strain evidence="5">I ESC-2004</strain>
    </source>
</reference>
<dbReference type="PANTHER" id="PTHR46532:SF11">
    <property type="entry name" value="DYNEIN AXONEMAL HEAVY CHAIN 12"/>
    <property type="match status" value="1"/>
</dbReference>
<evidence type="ECO:0000313" key="3">
    <source>
        <dbReference type="EMBL" id="ELU01785.1"/>
    </source>
</evidence>
<sequence>MTSKELDDKLKWLETRINSSLRPRNDDLKQLFHNDENRLAFHEFFNNEDVRRLFIFTRTNRSLVASLQPPHELKSKSIFFLKNNEGIKLTKDNLSDDNALRQLDLLTREVYLPLLCTEVNHANRYGINADKLMDILHRLMATVETAEGNIAGEITLPLPSIEVLAEAANTVNRRAAVLHVLETTIIGWMKQIKSVLKHDPVADLERQAGDFPGPLDEIALWESRLEKLYSINRQLDSSVAVDILRNLEEANSNYGHSFSNIRKEISKAIQDTKDNLVMLSSISSLCHDLHDCLDPQQLLKLFPPLINTLLLVWRHSKYYHQPDKFHNLLRLLSNEVVHRAEAMVGEDVLHEPLDSYSKLKEALRVCAAFRGTYLDYREKAEELNEKNCANHAENAFHKAVWPQCLLTKVRDSHDPDPSLIIVMSRYGIIRDETTAGGEVRRDEELRKESEWPPRNAPAFDLLNAFMERCNDVLELVQTTRHFRLLADTAEIGGAGTASLDSLVKDIHHKYSHAMDAFFSQVSNVLAIDGSQTFEKAFFTFRCIVKDLEKKLAGILRQSFLQCSTIAAQLRLLEVFEGVSSRELVQIHLKDKDSALVRLFTQELVQIHEMFKEERANPPQHKNMPPVVSKLTWIYALQQRAEIPMKKMKKVSPQSLEGESGWQLREAYADAMKDMEKFESDTVQEWQKNITAELAERLKQPLLLAEEYDEEEELRPQVVHVNLDPKLLLLLREIHYLAQEPFSIRLPGPARELLRNTNSQELRVTATRLDTIVSKYNMVMKTISSYEMPLFERSLAKIDLLFEQGLHEYTWRTVESADFIETAAALVCVDLHLNLDIVQTNCQEITQLTLAWSKNILDVFAAQRSEEVLSLDTLCGKQLALNEDFEQMVIPAGHRIHHLLDRSYQAVNMSEASPAWQDYIDYMDAVILDGLKQTCLTSLKSMLNQIVHCNRARGEVVPILMIRLELIENEIAFRPPLDQSTSYTSVQETIHHWLDSFLARGRLIEMLSGKGSYVDYISVDEEVQQLITHIDRLVRDNALECRNLFELFKEHAFLWQQDVTQTFQDFLRGKGSPSHNQSSARKQSPNGPSNMRLIASARSSSRFTPSPLHKLC</sequence>
<dbReference type="GO" id="GO:0005858">
    <property type="term" value="C:axonemal dynein complex"/>
    <property type="evidence" value="ECO:0007669"/>
    <property type="project" value="TreeGrafter"/>
</dbReference>
<name>R7U5Z1_CAPTE</name>
<reference evidence="4" key="3">
    <citation type="submission" date="2015-06" db="UniProtKB">
        <authorList>
            <consortium name="EnsemblMetazoa"/>
        </authorList>
    </citation>
    <scope>IDENTIFICATION</scope>
</reference>